<feature type="domain" description="Beta-lactamase-related" evidence="3">
    <location>
        <begin position="27"/>
        <end position="355"/>
    </location>
</feature>
<keyword evidence="5" id="KW-1185">Reference proteome</keyword>
<comment type="subcellular location">
    <subcellularLocation>
        <location evidence="1">Membrane</location>
    </subcellularLocation>
</comment>
<organism evidence="4 5">
    <name type="scientific">Sphingobacterium bovistauri</name>
    <dbReference type="NCBI Taxonomy" id="2781959"/>
    <lineage>
        <taxon>Bacteria</taxon>
        <taxon>Pseudomonadati</taxon>
        <taxon>Bacteroidota</taxon>
        <taxon>Sphingobacteriia</taxon>
        <taxon>Sphingobacteriales</taxon>
        <taxon>Sphingobacteriaceae</taxon>
        <taxon>Sphingobacterium</taxon>
    </lineage>
</organism>
<evidence type="ECO:0000256" key="1">
    <source>
        <dbReference type="ARBA" id="ARBA00004370"/>
    </source>
</evidence>
<dbReference type="Pfam" id="PF00144">
    <property type="entry name" value="Beta-lactamase"/>
    <property type="match status" value="1"/>
</dbReference>
<evidence type="ECO:0000259" key="3">
    <source>
        <dbReference type="Pfam" id="PF00144"/>
    </source>
</evidence>
<dbReference type="SUPFAM" id="SSF56601">
    <property type="entry name" value="beta-lactamase/transpeptidase-like"/>
    <property type="match status" value="1"/>
</dbReference>
<dbReference type="Proteomes" id="UP001165302">
    <property type="component" value="Unassembled WGS sequence"/>
</dbReference>
<dbReference type="InterPro" id="IPR012338">
    <property type="entry name" value="Beta-lactam/transpept-like"/>
</dbReference>
<dbReference type="InterPro" id="IPR001466">
    <property type="entry name" value="Beta-lactam-related"/>
</dbReference>
<evidence type="ECO:0000256" key="2">
    <source>
        <dbReference type="ARBA" id="ARBA00023136"/>
    </source>
</evidence>
<dbReference type="RefSeq" id="WP_225551756.1">
    <property type="nucleotide sequence ID" value="NZ_JADEYP010000005.1"/>
</dbReference>
<accession>A0ABS7Z6E0</accession>
<dbReference type="EMBL" id="JADEYP010000005">
    <property type="protein sequence ID" value="MCA5004420.1"/>
    <property type="molecule type" value="Genomic_DNA"/>
</dbReference>
<evidence type="ECO:0000313" key="4">
    <source>
        <dbReference type="EMBL" id="MCA5004420.1"/>
    </source>
</evidence>
<comment type="caution">
    <text evidence="4">The sequence shown here is derived from an EMBL/GenBank/DDBJ whole genome shotgun (WGS) entry which is preliminary data.</text>
</comment>
<protein>
    <submittedName>
        <fullName evidence="4">Beta-lactamase family protein</fullName>
    </submittedName>
</protein>
<dbReference type="PANTHER" id="PTHR46825">
    <property type="entry name" value="D-ALANYL-D-ALANINE-CARBOXYPEPTIDASE/ENDOPEPTIDASE AMPH"/>
    <property type="match status" value="1"/>
</dbReference>
<dbReference type="InterPro" id="IPR050491">
    <property type="entry name" value="AmpC-like"/>
</dbReference>
<dbReference type="Gene3D" id="3.40.710.10">
    <property type="entry name" value="DD-peptidase/beta-lactamase superfamily"/>
    <property type="match status" value="1"/>
</dbReference>
<proteinExistence type="predicted"/>
<gene>
    <name evidence="4" type="ORF">IPZ78_04505</name>
</gene>
<name>A0ABS7Z6E0_9SPHI</name>
<sequence>MRKIFLTIIGLILLAHTYAQDKTSRIDSLFESLNTDSELSGAFMVVDSGKVIFEKYFGHEDAEKHNKINALSRFELASVSKQFTAMAVMQLEEKGKLSFEDEINKYFSNLKFKGVKIKNLLRNTSGISEFLAWDPNWIDKTKINSNADILKIVEDKIDTLLFTPGEKYWYSNTNWILLSLIVEKVSGQPFSQYMEKNIFKPAGMINTSVFSARSPKSNLKNYAKGLAYDAKSKSFKSVDDFPSYRYVQYFDGINGPYGIASTAQDLLKWNEALYKNSLLKKEKFIKSISVDTLNDGKYIQFSGLYYGNGWLFTDSTSNENKMHFHTGGYPGYYSIIVRENKNQRYFIALLNKWNTINVYPLTSAIDKILQNQQVPKIERETLSEAIVLMEFQVKQLLGTYAYEKQTELKFDITADDNGNIFAQLTGQQSIQVYPRSELELFYTAVRADLKFSKENDQINSLTLFQNGQELKFNKIK</sequence>
<reference evidence="4" key="1">
    <citation type="submission" date="2020-10" db="EMBL/GenBank/DDBJ databases">
        <authorList>
            <person name="Lu T."/>
            <person name="Wang Q."/>
            <person name="Han X."/>
        </authorList>
    </citation>
    <scope>NUCLEOTIDE SEQUENCE</scope>
    <source>
        <strain evidence="4">WQ 366</strain>
    </source>
</reference>
<keyword evidence="2" id="KW-0472">Membrane</keyword>
<evidence type="ECO:0000313" key="5">
    <source>
        <dbReference type="Proteomes" id="UP001165302"/>
    </source>
</evidence>
<dbReference type="PANTHER" id="PTHR46825:SF11">
    <property type="entry name" value="PENICILLIN-BINDING PROTEIN 4"/>
    <property type="match status" value="1"/>
</dbReference>